<organism evidence="7 8">
    <name type="scientific">Trichuris trichiura</name>
    <name type="common">Whipworm</name>
    <name type="synonym">Trichocephalus trichiurus</name>
    <dbReference type="NCBI Taxonomy" id="36087"/>
    <lineage>
        <taxon>Eukaryota</taxon>
        <taxon>Metazoa</taxon>
        <taxon>Ecdysozoa</taxon>
        <taxon>Nematoda</taxon>
        <taxon>Enoplea</taxon>
        <taxon>Dorylaimia</taxon>
        <taxon>Trichinellida</taxon>
        <taxon>Trichuridae</taxon>
        <taxon>Trichuris</taxon>
    </lineage>
</organism>
<feature type="region of interest" description="Disordered" evidence="5">
    <location>
        <begin position="997"/>
        <end position="1017"/>
    </location>
</feature>
<evidence type="ECO:0000256" key="4">
    <source>
        <dbReference type="PROSITE-ProRule" id="PRU00325"/>
    </source>
</evidence>
<evidence type="ECO:0000256" key="1">
    <source>
        <dbReference type="ARBA" id="ARBA00022723"/>
    </source>
</evidence>
<dbReference type="PANTHER" id="PTHR22619">
    <property type="entry name" value="ZINC FINGER SWIM DOMAIN CONTAINING PROTEIN 4, 5, 6"/>
    <property type="match status" value="1"/>
</dbReference>
<accession>A0A077YZY1</accession>
<feature type="compositionally biased region" description="Polar residues" evidence="5">
    <location>
        <begin position="632"/>
        <end position="642"/>
    </location>
</feature>
<dbReference type="PANTHER" id="PTHR22619:SF1">
    <property type="entry name" value="ZINC FINGER SWIM DOMAIN-CONTAINING PROTEIN 8"/>
    <property type="match status" value="1"/>
</dbReference>
<proteinExistence type="predicted"/>
<name>A0A077YZY1_TRITR</name>
<keyword evidence="1" id="KW-0479">Metal-binding</keyword>
<dbReference type="STRING" id="36087.A0A077YZY1"/>
<reference evidence="7" key="1">
    <citation type="submission" date="2014-01" db="EMBL/GenBank/DDBJ databases">
        <authorList>
            <person name="Aslett M."/>
        </authorList>
    </citation>
    <scope>NUCLEOTIDE SEQUENCE</scope>
</reference>
<feature type="region of interest" description="Disordered" evidence="5">
    <location>
        <begin position="1359"/>
        <end position="1382"/>
    </location>
</feature>
<evidence type="ECO:0000256" key="3">
    <source>
        <dbReference type="ARBA" id="ARBA00022833"/>
    </source>
</evidence>
<evidence type="ECO:0000256" key="2">
    <source>
        <dbReference type="ARBA" id="ARBA00022771"/>
    </source>
</evidence>
<dbReference type="InterPro" id="IPR007527">
    <property type="entry name" value="Znf_SWIM"/>
</dbReference>
<dbReference type="AlphaFoldDB" id="A0A077YZY1"/>
<dbReference type="InterPro" id="IPR048370">
    <property type="entry name" value="ZSWIM4-8_C"/>
</dbReference>
<dbReference type="Proteomes" id="UP000030665">
    <property type="component" value="Unassembled WGS sequence"/>
</dbReference>
<dbReference type="InterPro" id="IPR057945">
    <property type="entry name" value="TPR_ZSWIM8"/>
</dbReference>
<dbReference type="OrthoDB" id="10013584at2759"/>
<keyword evidence="8" id="KW-1185">Reference proteome</keyword>
<dbReference type="PROSITE" id="PS50966">
    <property type="entry name" value="ZF_SWIM"/>
    <property type="match status" value="1"/>
</dbReference>
<dbReference type="GO" id="GO:0008270">
    <property type="term" value="F:zinc ion binding"/>
    <property type="evidence" value="ECO:0007669"/>
    <property type="project" value="UniProtKB-KW"/>
</dbReference>
<dbReference type="EMBL" id="HG805850">
    <property type="protein sequence ID" value="CDW53356.1"/>
    <property type="molecule type" value="Genomic_DNA"/>
</dbReference>
<evidence type="ECO:0000313" key="7">
    <source>
        <dbReference type="EMBL" id="CDW53356.1"/>
    </source>
</evidence>
<keyword evidence="3" id="KW-0862">Zinc</keyword>
<dbReference type="Pfam" id="PF21055">
    <property type="entry name" value="ZSWIM4-8_C"/>
    <property type="match status" value="1"/>
</dbReference>
<reference evidence="7" key="2">
    <citation type="submission" date="2014-03" db="EMBL/GenBank/DDBJ databases">
        <title>The whipworm genome and dual-species transcriptomics of an intimate host-pathogen interaction.</title>
        <authorList>
            <person name="Foth B.J."/>
            <person name="Tsai I.J."/>
            <person name="Reid A.J."/>
            <person name="Bancroft A.J."/>
            <person name="Nichol S."/>
            <person name="Tracey A."/>
            <person name="Holroyd N."/>
            <person name="Cotton J.A."/>
            <person name="Stanley E.J."/>
            <person name="Zarowiecki M."/>
            <person name="Liu J.Z."/>
            <person name="Huckvale T."/>
            <person name="Cooper P.J."/>
            <person name="Grencis R.K."/>
            <person name="Berriman M."/>
        </authorList>
    </citation>
    <scope>NUCLEOTIDE SEQUENCE [LARGE SCALE GENOMIC DNA]</scope>
</reference>
<sequence length="1767" mass="195495">MDFEEQMTWEDSERFEDDSLSSFVSELGSSSANSFRGWEEPGGNAYNVENAAATSKRVLSLTDIAAKTVARYIPFEMVERFKQPVPEVLQQRIAFFSFPEKVADIRLYCCLSNGAPEEYVKGRALYAGKAVLEIIQIGFHLSAVVQVVPGIFGTRLSNSPTLTKSLAAVGFDKSRYHVAITLDRQKIISCACTCGQNWCQHCVAACLYRIKEADRVPMRAPVSESLSQLDRSQLQKFAQNLVAQLPRDVIPVAQKLLDELLNQKAKINSECGAPDPTAGAAIGDLHAWSLQDRTLKDIVQKLLTKYCTPSPLVYSDVNFLSNSSPPTATEFDVLLRPFRGREPEGLWNLLGIVREMMRRRDNNASRLLSIMTSACVQNSQVVQWWYFSKMSLVWSANSNSSPHDSSDGAGLSFRTAVAKQKASASGHMLAAKYSCSLLMDEIVHLWRLAALNPALTLEERRALAYQLSEFQACFENTLELALPRGFETVQGDAQQFTHTNGADFCVSKPNSVYFSKFRGFHEAYEMCLLDWTSLDTEGFRFPGTKSSSDLLKQLYGIVKDTTGNSSQPKGERPKVSNLACNVSRSMDIRQRISWNGALDNHGPLYPTSASSKSQEGWVGIGGTSEFDDESLSTDLSRSTSFPEVTEEELTEEEARSLPYDGTDSHGEGEKTSASEEFGNINEGAVERTLDRRDWTVPHSSFANLSVPNDPKRICFALCEALHAHGNLSLARKLAVEIAEYMVNAQENLCFDVASAIRGLREALPQSRLSGGRKMKRPFDSHQVNDAQALESTESVCEALSSACFLLDVLVENNSHDSVAFCLGLLMLSLQRSAAPSRFLETKVFFLESEVLNKMKTMAQSLTNDEMEAVRECATELVSATKRRRWKGAMPMSLAVYLAHVLLLKKDGNAFRTSQDEQLGFEVALAGLAMKTEIREDKHPLMYECVRRHRGELSVELFTRFKDVSEKVAKVRKKASAFPFGNSNFQMFFLPGADDFVSPSQSSGEDGSSASSSDGNVETLTEGCFESWSISAVRGSSPELSSHGTESDSEHCDSATLTYEQLARDLYADEDDILPEIVNRNSSSGPCAIMSSAVTWPNLACNLRNRKAACPCATDRLAVVGCKPKPRKVVHQVEEDRCCTTMQITNASILSKFRMDTCLPSESHVHFMMELAKRLSTEAGGNHATAIFTAPGTISNQMHVSHHALHLCSFQVGLYALGLHNRLSNNWQSRTYSSFVSWISSQAMDIGRSALDILMDTWERHLTPSEVATLADNASQSRDPCIVEAAANLALSVLSHAQFLNSSEIQRAVSQCKEQNTAMLENACLAVERAGQNFGVCPDVLFQISLQWYEVYKEAVSRGSNADQASSSNVSAESSTEAHARSPWPDHNYVRQLMSFRGMVQLPLVMEPANHEPPRWNAAMQPVPYRDVMQQYFTDPRMNLIGQPMFTFSGPVSMSIGVNAFNGQAQPQPAPPVAPGNSVPPAACSSYAGQAPVPQAPFWRPAESMYGSELPVPVNIATCMPVFFGQGNYNFRRSYDRVNASSFSYGITTPQTNEVNMNLENVSSEDHANAACYLQNAYRVGILAMETMGRRISDERSYTKFCENPPYGDDVKLLLVFAKRLGFMWVIRFAAVAARSVLSPFVLWELFIDVVDFIGRSSRGSSPSGLAPNLQMNLSTLISKAMSHSSVQALLEKCHEMFHKAALQKLSHPRFVQSDADDLITLVRAAQVAFSIGNNGQTRFNDFMQSLKRQKACKKELWIQLVNAVNFK</sequence>
<feature type="compositionally biased region" description="Low complexity" evidence="5">
    <location>
        <begin position="997"/>
        <end position="1014"/>
    </location>
</feature>
<keyword evidence="2 4" id="KW-0863">Zinc-finger</keyword>
<feature type="compositionally biased region" description="Basic and acidic residues" evidence="5">
    <location>
        <begin position="662"/>
        <end position="673"/>
    </location>
</feature>
<evidence type="ECO:0000256" key="5">
    <source>
        <dbReference type="SAM" id="MobiDB-lite"/>
    </source>
</evidence>
<evidence type="ECO:0000313" key="8">
    <source>
        <dbReference type="Proteomes" id="UP000030665"/>
    </source>
</evidence>
<dbReference type="Pfam" id="PF25572">
    <property type="entry name" value="TPR_ZSWIM8"/>
    <property type="match status" value="1"/>
</dbReference>
<feature type="region of interest" description="Disordered" evidence="5">
    <location>
        <begin position="605"/>
        <end position="684"/>
    </location>
</feature>
<feature type="domain" description="SWIM-type" evidence="6">
    <location>
        <begin position="176"/>
        <end position="210"/>
    </location>
</feature>
<feature type="compositionally biased region" description="Low complexity" evidence="5">
    <location>
        <begin position="1364"/>
        <end position="1376"/>
    </location>
</feature>
<dbReference type="GO" id="GO:0031462">
    <property type="term" value="C:Cul2-RING ubiquitin ligase complex"/>
    <property type="evidence" value="ECO:0007669"/>
    <property type="project" value="TreeGrafter"/>
</dbReference>
<evidence type="ECO:0000259" key="6">
    <source>
        <dbReference type="PROSITE" id="PS50966"/>
    </source>
</evidence>
<gene>
    <name evidence="7" type="ORF">TTRE_0000162001</name>
</gene>
<protein>
    <recommendedName>
        <fullName evidence="6">SWIM-type domain-containing protein</fullName>
    </recommendedName>
</protein>